<dbReference type="InterPro" id="IPR004647">
    <property type="entry name" value="Fe-S_hydro-lyase_TtdB-typ_cat"/>
</dbReference>
<dbReference type="Proteomes" id="UP000008457">
    <property type="component" value="Chromosome"/>
</dbReference>
<dbReference type="NCBIfam" id="TIGR00723">
    <property type="entry name" value="ttdB_fumA_fumB"/>
    <property type="match status" value="1"/>
</dbReference>
<dbReference type="AlphaFoldDB" id="F4A189"/>
<keyword evidence="2" id="KW-0456">Lyase</keyword>
<sequence length="175" mass="18522">MEIKSIISPLSKAAIDELNAGDMVKMTGIIYTARDAAHKRMIQLLNQNLPLPFDIAGQTIYYAGPCPPKPGQVIGSAGPTTSSRVDVYTPPLLAHGLNAMIGKGPRSRAVIDAMVKYKAVYLAATGGAGALIADCIKKADIVAFEDLGPEAIYRLVVEDLPLIVAIDCHGNSLYS</sequence>
<feature type="domain" description="Fe-S hydro-lyase tartrate dehydratase beta-type catalytic" evidence="3">
    <location>
        <begin position="10"/>
        <end position="174"/>
    </location>
</feature>
<evidence type="ECO:0000313" key="5">
    <source>
        <dbReference type="Proteomes" id="UP000008457"/>
    </source>
</evidence>
<evidence type="ECO:0000256" key="1">
    <source>
        <dbReference type="ARBA" id="ARBA00008876"/>
    </source>
</evidence>
<dbReference type="STRING" id="697281.Mahau_1831"/>
<dbReference type="OrthoDB" id="9798978at2"/>
<dbReference type="InterPro" id="IPR036660">
    <property type="entry name" value="Fe-S_hydroAse_TtdB_cat_sf"/>
</dbReference>
<dbReference type="NCBIfam" id="NF005310">
    <property type="entry name" value="PRK06842.1"/>
    <property type="match status" value="1"/>
</dbReference>
<reference evidence="4 5" key="2">
    <citation type="journal article" date="2011" name="Stand. Genomic Sci.">
        <title>Complete genome sequence of Mahella australiensis type strain (50-1 BON).</title>
        <authorList>
            <person name="Sikorski J."/>
            <person name="Teshima H."/>
            <person name="Nolan M."/>
            <person name="Lucas S."/>
            <person name="Hammon N."/>
            <person name="Deshpande S."/>
            <person name="Cheng J.F."/>
            <person name="Pitluck S."/>
            <person name="Liolios K."/>
            <person name="Pagani I."/>
            <person name="Ivanova N."/>
            <person name="Huntemann M."/>
            <person name="Mavromatis K."/>
            <person name="Ovchinikova G."/>
            <person name="Pati A."/>
            <person name="Tapia R."/>
            <person name="Han C."/>
            <person name="Goodwin L."/>
            <person name="Chen A."/>
            <person name="Palaniappan K."/>
            <person name="Land M."/>
            <person name="Hauser L."/>
            <person name="Ngatchou-Djao O.D."/>
            <person name="Rohde M."/>
            <person name="Pukall R."/>
            <person name="Spring S."/>
            <person name="Abt B."/>
            <person name="Goker M."/>
            <person name="Detter J.C."/>
            <person name="Woyke T."/>
            <person name="Bristow J."/>
            <person name="Markowitz V."/>
            <person name="Hugenholtz P."/>
            <person name="Eisen J.A."/>
            <person name="Kyrpides N.C."/>
            <person name="Klenk H.P."/>
            <person name="Lapidus A."/>
        </authorList>
    </citation>
    <scope>NUCLEOTIDE SEQUENCE [LARGE SCALE GENOMIC DNA]</scope>
    <source>
        <strain evidence="5">DSM 15567 / CIP 107919 / 50-1 BON</strain>
    </source>
</reference>
<protein>
    <submittedName>
        <fullName evidence="4">Hydro-lyase, Fe-S type, tartrate/fumarate subfamily, beta subunit</fullName>
    </submittedName>
</protein>
<dbReference type="GO" id="GO:0016836">
    <property type="term" value="F:hydro-lyase activity"/>
    <property type="evidence" value="ECO:0007669"/>
    <property type="project" value="InterPro"/>
</dbReference>
<dbReference type="SUPFAM" id="SSF117457">
    <property type="entry name" value="FumA C-terminal domain-like"/>
    <property type="match status" value="1"/>
</dbReference>
<dbReference type="PANTHER" id="PTHR43351">
    <property type="entry name" value="L(+)-TARTRATE DEHYDRATASE SUBUNIT BETA"/>
    <property type="match status" value="1"/>
</dbReference>
<proteinExistence type="inferred from homology"/>
<evidence type="ECO:0000259" key="3">
    <source>
        <dbReference type="Pfam" id="PF05683"/>
    </source>
</evidence>
<reference evidence="5" key="1">
    <citation type="submission" date="2010-11" db="EMBL/GenBank/DDBJ databases">
        <title>The complete genome of Mahella australiensis DSM 15567.</title>
        <authorList>
            <consortium name="US DOE Joint Genome Institute (JGI-PGF)"/>
            <person name="Lucas S."/>
            <person name="Copeland A."/>
            <person name="Lapidus A."/>
            <person name="Bruce D."/>
            <person name="Goodwin L."/>
            <person name="Pitluck S."/>
            <person name="Kyrpides N."/>
            <person name="Mavromatis K."/>
            <person name="Pagani I."/>
            <person name="Ivanova N."/>
            <person name="Teshima H."/>
            <person name="Brettin T."/>
            <person name="Detter J.C."/>
            <person name="Han C."/>
            <person name="Tapia R."/>
            <person name="Land M."/>
            <person name="Hauser L."/>
            <person name="Markowitz V."/>
            <person name="Cheng J.-F."/>
            <person name="Hugenholtz P."/>
            <person name="Woyke T."/>
            <person name="Wu D."/>
            <person name="Spring S."/>
            <person name="Pukall R."/>
            <person name="Steenblock K."/>
            <person name="Schneider S."/>
            <person name="Klenk H.-P."/>
            <person name="Eisen J.A."/>
        </authorList>
    </citation>
    <scope>NUCLEOTIDE SEQUENCE [LARGE SCALE GENOMIC DNA]</scope>
    <source>
        <strain evidence="5">DSM 15567 / CIP 107919 / 50-1 BON</strain>
    </source>
</reference>
<evidence type="ECO:0000256" key="2">
    <source>
        <dbReference type="ARBA" id="ARBA00023239"/>
    </source>
</evidence>
<dbReference type="Gene3D" id="3.20.130.10">
    <property type="entry name" value="Fe-S hydro-lyase, tartrate dehydratase beta-type, catalytic domain"/>
    <property type="match status" value="1"/>
</dbReference>
<keyword evidence="5" id="KW-1185">Reference proteome</keyword>
<dbReference type="EMBL" id="CP002360">
    <property type="protein sequence ID" value="AEE97008.1"/>
    <property type="molecule type" value="Genomic_DNA"/>
</dbReference>
<dbReference type="Pfam" id="PF05683">
    <property type="entry name" value="Fumerase_C"/>
    <property type="match status" value="1"/>
</dbReference>
<accession>F4A189</accession>
<organism evidence="4 5">
    <name type="scientific">Mahella australiensis (strain DSM 15567 / CIP 107919 / 50-1 BON)</name>
    <dbReference type="NCBI Taxonomy" id="697281"/>
    <lineage>
        <taxon>Bacteria</taxon>
        <taxon>Bacillati</taxon>
        <taxon>Bacillota</taxon>
        <taxon>Clostridia</taxon>
        <taxon>Thermoanaerobacterales</taxon>
        <taxon>Thermoanaerobacterales Family IV. Incertae Sedis</taxon>
        <taxon>Mahella</taxon>
    </lineage>
</organism>
<dbReference type="KEGG" id="mas:Mahau_1831"/>
<comment type="similarity">
    <text evidence="1">Belongs to the class-I fumarase family.</text>
</comment>
<dbReference type="eggNOG" id="COG1838">
    <property type="taxonomic scope" value="Bacteria"/>
</dbReference>
<gene>
    <name evidence="4" type="ordered locus">Mahau_1831</name>
</gene>
<dbReference type="RefSeq" id="WP_013781436.1">
    <property type="nucleotide sequence ID" value="NC_015520.1"/>
</dbReference>
<dbReference type="HOGENOM" id="CLU_098588_2_0_9"/>
<dbReference type="PANTHER" id="PTHR43351:SF2">
    <property type="entry name" value="L(+)-TARTRATE DEHYDRATASE SUBUNIT BETA-RELATED"/>
    <property type="match status" value="1"/>
</dbReference>
<name>F4A189_MAHA5</name>
<evidence type="ECO:0000313" key="4">
    <source>
        <dbReference type="EMBL" id="AEE97008.1"/>
    </source>
</evidence>